<keyword evidence="4" id="KW-0408">Iron</keyword>
<dbReference type="AlphaFoldDB" id="A0AAC9HVZ5"/>
<evidence type="ECO:0000259" key="5">
    <source>
        <dbReference type="Pfam" id="PF02898"/>
    </source>
</evidence>
<evidence type="ECO:0000313" key="7">
    <source>
        <dbReference type="Proteomes" id="UP000095210"/>
    </source>
</evidence>
<organism evidence="6 7">
    <name type="scientific">Actinoalloteichus hymeniacidonis</name>
    <dbReference type="NCBI Taxonomy" id="340345"/>
    <lineage>
        <taxon>Bacteria</taxon>
        <taxon>Bacillati</taxon>
        <taxon>Actinomycetota</taxon>
        <taxon>Actinomycetes</taxon>
        <taxon>Pseudonocardiales</taxon>
        <taxon>Pseudonocardiaceae</taxon>
        <taxon>Actinoalloteichus</taxon>
    </lineage>
</organism>
<dbReference type="EC" id="1.14.13.39" evidence="6"/>
<dbReference type="Pfam" id="PF02898">
    <property type="entry name" value="NO_synthase"/>
    <property type="match status" value="1"/>
</dbReference>
<dbReference type="InterPro" id="IPR044944">
    <property type="entry name" value="NOS_dom_3"/>
</dbReference>
<name>A0AAC9HVZ5_9PSEU</name>
<keyword evidence="7" id="KW-1185">Reference proteome</keyword>
<keyword evidence="2" id="KW-0479">Metal-binding</keyword>
<evidence type="ECO:0000256" key="3">
    <source>
        <dbReference type="ARBA" id="ARBA00023002"/>
    </source>
</evidence>
<dbReference type="KEGG" id="ahm:TL08_26260"/>
<evidence type="ECO:0000313" key="6">
    <source>
        <dbReference type="EMBL" id="AOS66021.1"/>
    </source>
</evidence>
<dbReference type="Gene3D" id="3.90.440.10">
    <property type="entry name" value="Nitric Oxide Synthase,Heme Domain,Chain A domain 2"/>
    <property type="match status" value="1"/>
</dbReference>
<proteinExistence type="predicted"/>
<dbReference type="PANTHER" id="PTHR43410:SF1">
    <property type="entry name" value="NITRIC OXIDE SYNTHASE"/>
    <property type="match status" value="1"/>
</dbReference>
<dbReference type="GO" id="GO:0046872">
    <property type="term" value="F:metal ion binding"/>
    <property type="evidence" value="ECO:0007669"/>
    <property type="project" value="UniProtKB-KW"/>
</dbReference>
<dbReference type="Gene3D" id="3.90.1230.10">
    <property type="entry name" value="Nitric Oxide Synthase, Chain A, domain 3"/>
    <property type="match status" value="1"/>
</dbReference>
<keyword evidence="3 6" id="KW-0560">Oxidoreductase</keyword>
<keyword evidence="1" id="KW-0349">Heme</keyword>
<dbReference type="InterPro" id="IPR004030">
    <property type="entry name" value="NOS_N"/>
</dbReference>
<accession>A0AAC9HVZ5</accession>
<dbReference type="SUPFAM" id="SSF56512">
    <property type="entry name" value="Nitric oxide (NO) synthase oxygenase domain"/>
    <property type="match status" value="1"/>
</dbReference>
<dbReference type="GO" id="GO:0004517">
    <property type="term" value="F:nitric-oxide synthase activity"/>
    <property type="evidence" value="ECO:0007669"/>
    <property type="project" value="UniProtKB-EC"/>
</dbReference>
<sequence>MITISIEQQRDIAARQTDRQTAEDFIRAFHEAHPRAGSLEARLARVRAEIQQTGTYRQLPAELAYGARIALRDSGWCGSGVPWWATRVRDLRNVQAASAVATQCFEHLRLAVDHGDVTPMITVFAPDTPTGPGPRIWNHQLVGYAGYADGDGRVLGDPRRVAFTNAARRLGWHPPVGRTRFDQLPLIVATAQEGPRVFSLPRDVVAEIPLEHPDFPWFVELGLRWYAVPVVSDMRLRIGGIEYPAAPFNTWFIGGTVGTRDLGAQDAYAMALPVALRMGLDTSTTSSGWWEWACAELDRAVVHSFDAAGIRLFEQDAEAAQRMAWLRAWHRPGDRLACYVRGR</sequence>
<dbReference type="GO" id="GO:0006809">
    <property type="term" value="P:nitric oxide biosynthetic process"/>
    <property type="evidence" value="ECO:0007669"/>
    <property type="project" value="InterPro"/>
</dbReference>
<dbReference type="Gene3D" id="3.90.340.10">
    <property type="entry name" value="Nitric Oxide Synthase, Chain A, domain 1"/>
    <property type="match status" value="1"/>
</dbReference>
<evidence type="ECO:0000256" key="1">
    <source>
        <dbReference type="ARBA" id="ARBA00022617"/>
    </source>
</evidence>
<dbReference type="RefSeq" id="WP_236750418.1">
    <property type="nucleotide sequence ID" value="NZ_CP014859.1"/>
</dbReference>
<protein>
    <submittedName>
        <fullName evidence="6">Nitric oxide synthase, oxygenase domain</fullName>
        <ecNumber evidence="6">1.14.13.39</ecNumber>
    </submittedName>
</protein>
<dbReference type="Proteomes" id="UP000095210">
    <property type="component" value="Chromosome"/>
</dbReference>
<evidence type="ECO:0000256" key="4">
    <source>
        <dbReference type="ARBA" id="ARBA00023004"/>
    </source>
</evidence>
<dbReference type="InterPro" id="IPR036119">
    <property type="entry name" value="NOS_N_sf"/>
</dbReference>
<dbReference type="InterPro" id="IPR044940">
    <property type="entry name" value="NOS_dom_2"/>
</dbReference>
<dbReference type="EMBL" id="CP014859">
    <property type="protein sequence ID" value="AOS66021.1"/>
    <property type="molecule type" value="Genomic_DNA"/>
</dbReference>
<dbReference type="PANTHER" id="PTHR43410">
    <property type="entry name" value="NITRIC OXIDE SYNTHASE OXYGENASE"/>
    <property type="match status" value="1"/>
</dbReference>
<dbReference type="InterPro" id="IPR044943">
    <property type="entry name" value="NOS_dom_1"/>
</dbReference>
<gene>
    <name evidence="6" type="ORF">TL08_26260</name>
</gene>
<dbReference type="InterPro" id="IPR050607">
    <property type="entry name" value="NOS"/>
</dbReference>
<reference evidence="7" key="1">
    <citation type="submission" date="2016-03" db="EMBL/GenBank/DDBJ databases">
        <title>Complete genome sequence of the type strain Actinoalloteichus hymeniacidonis DSM 45092.</title>
        <authorList>
            <person name="Schaffert L."/>
            <person name="Albersmeier A."/>
            <person name="Winkler A."/>
            <person name="Kalinowski J."/>
            <person name="Zotchev S."/>
            <person name="Ruckert C."/>
        </authorList>
    </citation>
    <scope>NUCLEOTIDE SEQUENCE [LARGE SCALE GENOMIC DNA]</scope>
    <source>
        <strain evidence="7">HPA177(T) (DSM 45092(T))</strain>
    </source>
</reference>
<feature type="domain" description="Nitric oxide synthase (NOS)" evidence="5">
    <location>
        <begin position="20"/>
        <end position="327"/>
    </location>
</feature>
<evidence type="ECO:0000256" key="2">
    <source>
        <dbReference type="ARBA" id="ARBA00022723"/>
    </source>
</evidence>